<name>C3X8U2_OXAFO</name>
<dbReference type="STRING" id="847.BRW83_1588"/>
<accession>C3X8U2</accession>
<gene>
    <name evidence="3" type="ORF">OFBG_00646</name>
</gene>
<proteinExistence type="predicted"/>
<protein>
    <submittedName>
        <fullName evidence="3">Phage Tail Collar Domain protein</fullName>
    </submittedName>
</protein>
<reference evidence="3 4" key="1">
    <citation type="submission" date="2009-02" db="EMBL/GenBank/DDBJ databases">
        <title>The Genome Sequence of Oxalobacter formigenes OXCC13.</title>
        <authorList>
            <consortium name="The Broad Institute Genome Sequencing Platform"/>
            <person name="Ward D."/>
            <person name="Young S.K."/>
            <person name="Kodira C.D."/>
            <person name="Zeng Q."/>
            <person name="Koehrsen M."/>
            <person name="Alvarado L."/>
            <person name="Berlin A."/>
            <person name="Borenstein D."/>
            <person name="Chen Z."/>
            <person name="Engels R."/>
            <person name="Freedman E."/>
            <person name="Gellesch M."/>
            <person name="Goldberg J."/>
            <person name="Griggs A."/>
            <person name="Gujja S."/>
            <person name="Heiman D."/>
            <person name="Hepburn T."/>
            <person name="Howarth C."/>
            <person name="Jen D."/>
            <person name="Larson L."/>
            <person name="Lewis B."/>
            <person name="Mehta T."/>
            <person name="Park D."/>
            <person name="Pearson M."/>
            <person name="Roberts A."/>
            <person name="Saif S."/>
            <person name="Shea T."/>
            <person name="Shenoy N."/>
            <person name="Sisk P."/>
            <person name="Stolte C."/>
            <person name="Sykes S."/>
            <person name="Walk T."/>
            <person name="White J."/>
            <person name="Yandava C."/>
            <person name="Allison M.J."/>
            <person name="Lander E."/>
            <person name="Nusbaum C."/>
            <person name="Galagan J."/>
            <person name="Birren B."/>
        </authorList>
    </citation>
    <scope>NUCLEOTIDE SEQUENCE [LARGE SCALE GENOMIC DNA]</scope>
    <source>
        <strain evidence="3 4">OXCC13</strain>
    </source>
</reference>
<evidence type="ECO:0000313" key="3">
    <source>
        <dbReference type="EMBL" id="EEO29618.1"/>
    </source>
</evidence>
<sequence length="266" mass="29075">MENPMTKLPEKNLLSGSKKPHTTTGEMKDALGKLHDYLNELFGYDSTDKEAARHSLGIDLAGLNARIDKKPDSLTVENAISETLETIMTRVDVIKNELKNEIAKNGVPTGTIAFFAMTAPPAGYLKADGAIIQRTDYPALFTAIGTTFGEGDGTTTFTLPDLRGEFIRGWDNGRNIDCERAFGSIQGDAIRNVTGQLRYAGPQNSDSVMNYQSALQWTSVSQKSPYSAQSSQGSNYYEINFDASRSVPTASENRPRNIALLACIKY</sequence>
<feature type="domain" description="Phage tail collar" evidence="2">
    <location>
        <begin position="110"/>
        <end position="167"/>
    </location>
</feature>
<dbReference type="Proteomes" id="UP000005089">
    <property type="component" value="Unassembled WGS sequence"/>
</dbReference>
<evidence type="ECO:0000259" key="2">
    <source>
        <dbReference type="Pfam" id="PF07484"/>
    </source>
</evidence>
<dbReference type="AlphaFoldDB" id="C3X8U2"/>
<dbReference type="InterPro" id="IPR037053">
    <property type="entry name" value="Phage_tail_collar_dom_sf"/>
</dbReference>
<dbReference type="Pfam" id="PF07484">
    <property type="entry name" value="Collar"/>
    <property type="match status" value="1"/>
</dbReference>
<dbReference type="InterPro" id="IPR011083">
    <property type="entry name" value="Phage_tail_collar_dom"/>
</dbReference>
<feature type="region of interest" description="Disordered" evidence="1">
    <location>
        <begin position="1"/>
        <end position="26"/>
    </location>
</feature>
<dbReference type="eggNOG" id="COG4675">
    <property type="taxonomic scope" value="Bacteria"/>
</dbReference>
<evidence type="ECO:0000256" key="1">
    <source>
        <dbReference type="SAM" id="MobiDB-lite"/>
    </source>
</evidence>
<dbReference type="EMBL" id="GG658170">
    <property type="protein sequence ID" value="EEO29618.1"/>
    <property type="molecule type" value="Genomic_DNA"/>
</dbReference>
<dbReference type="HOGENOM" id="CLU_064719_0_0_4"/>
<dbReference type="Gene3D" id="3.90.1340.10">
    <property type="entry name" value="Phage tail collar domain"/>
    <property type="match status" value="1"/>
</dbReference>
<dbReference type="SUPFAM" id="SSF88874">
    <property type="entry name" value="Receptor-binding domain of short tail fibre protein gp12"/>
    <property type="match status" value="1"/>
</dbReference>
<evidence type="ECO:0000313" key="4">
    <source>
        <dbReference type="Proteomes" id="UP000005089"/>
    </source>
</evidence>
<keyword evidence="4" id="KW-1185">Reference proteome</keyword>
<organism evidence="3 4">
    <name type="scientific">Oxalobacter formigenes OXCC13</name>
    <dbReference type="NCBI Taxonomy" id="556269"/>
    <lineage>
        <taxon>Bacteria</taxon>
        <taxon>Pseudomonadati</taxon>
        <taxon>Pseudomonadota</taxon>
        <taxon>Betaproteobacteria</taxon>
        <taxon>Burkholderiales</taxon>
        <taxon>Oxalobacteraceae</taxon>
        <taxon>Oxalobacter</taxon>
    </lineage>
</organism>